<accession>A0A1M7Z5J7</accession>
<protein>
    <recommendedName>
        <fullName evidence="4">YMGG-like Gly-zipper</fullName>
    </recommendedName>
</protein>
<proteinExistence type="predicted"/>
<evidence type="ECO:0008006" key="4">
    <source>
        <dbReference type="Google" id="ProtNLM"/>
    </source>
</evidence>
<dbReference type="PROSITE" id="PS51257">
    <property type="entry name" value="PROKAR_LIPOPROTEIN"/>
    <property type="match status" value="1"/>
</dbReference>
<evidence type="ECO:0000256" key="1">
    <source>
        <dbReference type="SAM" id="SignalP"/>
    </source>
</evidence>
<dbReference type="RefSeq" id="WP_073625341.1">
    <property type="nucleotide sequence ID" value="NZ_FRXO01000001.1"/>
</dbReference>
<evidence type="ECO:0000313" key="3">
    <source>
        <dbReference type="Proteomes" id="UP000186406"/>
    </source>
</evidence>
<keyword evidence="3" id="KW-1185">Reference proteome</keyword>
<dbReference type="EMBL" id="FRXO01000001">
    <property type="protein sequence ID" value="SHO60139.1"/>
    <property type="molecule type" value="Genomic_DNA"/>
</dbReference>
<organism evidence="2 3">
    <name type="scientific">Pseudoxanthobacter soli DSM 19599</name>
    <dbReference type="NCBI Taxonomy" id="1123029"/>
    <lineage>
        <taxon>Bacteria</taxon>
        <taxon>Pseudomonadati</taxon>
        <taxon>Pseudomonadota</taxon>
        <taxon>Alphaproteobacteria</taxon>
        <taxon>Hyphomicrobiales</taxon>
        <taxon>Segnochrobactraceae</taxon>
        <taxon>Pseudoxanthobacter</taxon>
    </lineage>
</organism>
<feature type="chain" id="PRO_5012681070" description="YMGG-like Gly-zipper" evidence="1">
    <location>
        <begin position="23"/>
        <end position="70"/>
    </location>
</feature>
<name>A0A1M7Z5J7_9HYPH</name>
<sequence>MRKLLVPAVLAMALAACTQTQTNRAVVGGAVGAGLGAVTGAAISGNAGGALTGAAIGGVGGAAVGAATAQ</sequence>
<reference evidence="2 3" key="1">
    <citation type="submission" date="2016-12" db="EMBL/GenBank/DDBJ databases">
        <authorList>
            <person name="Song W.-J."/>
            <person name="Kurnit D.M."/>
        </authorList>
    </citation>
    <scope>NUCLEOTIDE SEQUENCE [LARGE SCALE GENOMIC DNA]</scope>
    <source>
        <strain evidence="2 3">DSM 19599</strain>
    </source>
</reference>
<gene>
    <name evidence="2" type="ORF">SAMN02745172_00192</name>
</gene>
<feature type="signal peptide" evidence="1">
    <location>
        <begin position="1"/>
        <end position="22"/>
    </location>
</feature>
<keyword evidence="1" id="KW-0732">Signal</keyword>
<dbReference type="Proteomes" id="UP000186406">
    <property type="component" value="Unassembled WGS sequence"/>
</dbReference>
<dbReference type="AlphaFoldDB" id="A0A1M7Z5J7"/>
<evidence type="ECO:0000313" key="2">
    <source>
        <dbReference type="EMBL" id="SHO60139.1"/>
    </source>
</evidence>